<gene>
    <name evidence="1" type="ORF">K0O64_29495</name>
</gene>
<evidence type="ECO:0000313" key="2">
    <source>
        <dbReference type="Proteomes" id="UP000825367"/>
    </source>
</evidence>
<reference evidence="1 2" key="1">
    <citation type="submission" date="2021-07" db="EMBL/GenBank/DDBJ databases">
        <title>Whole genome sequencing of non-tuberculosis mycobacteria type-strains.</title>
        <authorList>
            <person name="Igarashi Y."/>
            <person name="Osugi A."/>
            <person name="Mitarai S."/>
        </authorList>
    </citation>
    <scope>NUCLEOTIDE SEQUENCE [LARGE SCALE GENOMIC DNA]</scope>
    <source>
        <strain evidence="1 2">JCM 16370</strain>
        <plasmid evidence="1 2">unnamed1</plasmid>
    </source>
</reference>
<name>A0ABX8VQW4_9MYCO</name>
<dbReference type="EMBL" id="CP080334">
    <property type="protein sequence ID" value="QYL20229.1"/>
    <property type="molecule type" value="Genomic_DNA"/>
</dbReference>
<evidence type="ECO:0000313" key="1">
    <source>
        <dbReference type="EMBL" id="QYL20229.1"/>
    </source>
</evidence>
<keyword evidence="2" id="KW-1185">Reference proteome</keyword>
<accession>A0ABX8VQW4</accession>
<dbReference type="RefSeq" id="WP_220046563.1">
    <property type="nucleotide sequence ID" value="NZ_BAAAVX010000036.1"/>
</dbReference>
<proteinExistence type="predicted"/>
<sequence>MSTAGYDHPDPRRSADRMLDTAEGVLVALRRYRLNDAFRDLMTTARRHNVNPLTLADALVALAENHGVNALDTDVVAIARHTWGPLLDQPRNHQTPHDDDHP</sequence>
<protein>
    <submittedName>
        <fullName evidence="1">ANTAR domain-containing protein</fullName>
    </submittedName>
</protein>
<keyword evidence="1" id="KW-0614">Plasmid</keyword>
<dbReference type="Proteomes" id="UP000825367">
    <property type="component" value="Plasmid unnamed1"/>
</dbReference>
<geneLocation type="plasmid" evidence="1 2">
    <name>unnamed1</name>
</geneLocation>
<organism evidence="1 2">
    <name type="scientific">Mycolicibacterium pallens</name>
    <dbReference type="NCBI Taxonomy" id="370524"/>
    <lineage>
        <taxon>Bacteria</taxon>
        <taxon>Bacillati</taxon>
        <taxon>Actinomycetota</taxon>
        <taxon>Actinomycetes</taxon>
        <taxon>Mycobacteriales</taxon>
        <taxon>Mycobacteriaceae</taxon>
        <taxon>Mycolicibacterium</taxon>
    </lineage>
</organism>